<dbReference type="Pfam" id="PF09580">
    <property type="entry name" value="Spore_YhcN_YlaJ"/>
    <property type="match status" value="1"/>
</dbReference>
<evidence type="ECO:0000313" key="3">
    <source>
        <dbReference type="EMBL" id="PSJ93391.1"/>
    </source>
</evidence>
<name>A0A2P7V2J2_9BACL</name>
<dbReference type="Proteomes" id="UP000240419">
    <property type="component" value="Unassembled WGS sequence"/>
</dbReference>
<organism evidence="3 4">
    <name type="scientific">Brevibacillus fortis</name>
    <dbReference type="NCBI Taxonomy" id="2126352"/>
    <lineage>
        <taxon>Bacteria</taxon>
        <taxon>Bacillati</taxon>
        <taxon>Bacillota</taxon>
        <taxon>Bacilli</taxon>
        <taxon>Bacillales</taxon>
        <taxon>Paenibacillaceae</taxon>
        <taxon>Brevibacillus</taxon>
    </lineage>
</organism>
<evidence type="ECO:0000256" key="2">
    <source>
        <dbReference type="SAM" id="SignalP"/>
    </source>
</evidence>
<accession>A0A2P7V2J2</accession>
<sequence length="203" mass="22406">MKRYSPKYLVGLLVIATMMSGCASSSGHPTNQSHTQSTTNQQAPGARNSLAHDYHAYTGTINARNYRNGYTVNGFNQDLAEQLTLAADDVPGVERATVLVNGTDAVIGIRVRKNFGPEQSRVIEQQVHSAARSRVPNFSIQVASDAATFDRLRAIHADIYEEATQRTNQVYVKPDMKSQTTNTSTEFRSLLHDLNRRIPTVTP</sequence>
<dbReference type="PROSITE" id="PS51257">
    <property type="entry name" value="PROKAR_LIPOPROTEIN"/>
    <property type="match status" value="1"/>
</dbReference>
<feature type="region of interest" description="Disordered" evidence="1">
    <location>
        <begin position="24"/>
        <end position="45"/>
    </location>
</feature>
<reference evidence="3 4" key="1">
    <citation type="submission" date="2018-03" db="EMBL/GenBank/DDBJ databases">
        <title>Brevisbacillus phylogenomics.</title>
        <authorList>
            <person name="Dunlap C."/>
        </authorList>
    </citation>
    <scope>NUCLEOTIDE SEQUENCE [LARGE SCALE GENOMIC DNA]</scope>
    <source>
        <strain evidence="3 4">NRRL NRS-1210</strain>
    </source>
</reference>
<keyword evidence="4" id="KW-1185">Reference proteome</keyword>
<protein>
    <submittedName>
        <fullName evidence="3">Sporulation protein</fullName>
    </submittedName>
</protein>
<comment type="caution">
    <text evidence="3">The sequence shown here is derived from an EMBL/GenBank/DDBJ whole genome shotgun (WGS) entry which is preliminary data.</text>
</comment>
<feature type="compositionally biased region" description="Low complexity" evidence="1">
    <location>
        <begin position="30"/>
        <end position="42"/>
    </location>
</feature>
<feature type="signal peptide" evidence="2">
    <location>
        <begin position="1"/>
        <end position="23"/>
    </location>
</feature>
<gene>
    <name evidence="3" type="ORF">C7R93_17860</name>
</gene>
<feature type="chain" id="PRO_5038989223" evidence="2">
    <location>
        <begin position="24"/>
        <end position="203"/>
    </location>
</feature>
<keyword evidence="2" id="KW-0732">Signal</keyword>
<dbReference type="AlphaFoldDB" id="A0A2P7V2J2"/>
<evidence type="ECO:0000256" key="1">
    <source>
        <dbReference type="SAM" id="MobiDB-lite"/>
    </source>
</evidence>
<dbReference type="OrthoDB" id="2476752at2"/>
<proteinExistence type="predicted"/>
<dbReference type="InterPro" id="IPR019076">
    <property type="entry name" value="Spore_lipoprot_YhcN/YlaJ-like"/>
</dbReference>
<dbReference type="RefSeq" id="WP_106840085.1">
    <property type="nucleotide sequence ID" value="NZ_JBCNIW010000002.1"/>
</dbReference>
<dbReference type="EMBL" id="PXZM01000029">
    <property type="protein sequence ID" value="PSJ93391.1"/>
    <property type="molecule type" value="Genomic_DNA"/>
</dbReference>
<evidence type="ECO:0000313" key="4">
    <source>
        <dbReference type="Proteomes" id="UP000240419"/>
    </source>
</evidence>